<dbReference type="GO" id="GO:0031405">
    <property type="term" value="F:lipoic acid binding"/>
    <property type="evidence" value="ECO:0007669"/>
    <property type="project" value="TreeGrafter"/>
</dbReference>
<dbReference type="OrthoDB" id="9805770at2"/>
<dbReference type="FunFam" id="3.30.559.10:FF:000004">
    <property type="entry name" value="Acetyltransferase component of pyruvate dehydrogenase complex"/>
    <property type="match status" value="1"/>
</dbReference>
<dbReference type="GO" id="GO:0006086">
    <property type="term" value="P:pyruvate decarboxylation to acetyl-CoA"/>
    <property type="evidence" value="ECO:0007669"/>
    <property type="project" value="UniProtKB-UniRule"/>
</dbReference>
<feature type="compositionally biased region" description="Low complexity" evidence="10">
    <location>
        <begin position="80"/>
        <end position="99"/>
    </location>
</feature>
<feature type="domain" description="Lipoyl-binding" evidence="11">
    <location>
        <begin position="118"/>
        <end position="192"/>
    </location>
</feature>
<dbReference type="Gene3D" id="2.40.50.100">
    <property type="match status" value="2"/>
</dbReference>
<feature type="domain" description="Peripheral subunit-binding (PSBD)" evidence="12">
    <location>
        <begin position="243"/>
        <end position="280"/>
    </location>
</feature>
<proteinExistence type="inferred from homology"/>
<dbReference type="PROSITE" id="PS50968">
    <property type="entry name" value="BIOTINYL_LIPOYL"/>
    <property type="match status" value="2"/>
</dbReference>
<dbReference type="HOGENOM" id="CLU_016733_10_0_6"/>
<dbReference type="SUPFAM" id="SSF52777">
    <property type="entry name" value="CoA-dependent acyltransferases"/>
    <property type="match status" value="1"/>
</dbReference>
<dbReference type="NCBIfam" id="TIGR01348">
    <property type="entry name" value="PDHac_trf_long"/>
    <property type="match status" value="1"/>
</dbReference>
<comment type="catalytic activity">
    <reaction evidence="8 9">
        <text>N(6)-[(R)-dihydrolipoyl]-L-lysyl-[protein] + acetyl-CoA = N(6)-[(R)-S(8)-acetyldihydrolipoyl]-L-lysyl-[protein] + CoA</text>
        <dbReference type="Rhea" id="RHEA:17017"/>
        <dbReference type="Rhea" id="RHEA-COMP:10475"/>
        <dbReference type="Rhea" id="RHEA-COMP:10478"/>
        <dbReference type="ChEBI" id="CHEBI:57287"/>
        <dbReference type="ChEBI" id="CHEBI:57288"/>
        <dbReference type="ChEBI" id="CHEBI:83100"/>
        <dbReference type="ChEBI" id="CHEBI:83111"/>
        <dbReference type="EC" id="2.3.1.12"/>
    </reaction>
</comment>
<reference evidence="13 14" key="1">
    <citation type="journal article" date="2005" name="Nucleic Acids Res.">
        <title>Genomic blueprint of Hahella chejuensis, a marine microbe producing an algicidal agent.</title>
        <authorList>
            <person name="Jeong H."/>
            <person name="Yim J.H."/>
            <person name="Lee C."/>
            <person name="Choi S.-H."/>
            <person name="Park Y.K."/>
            <person name="Yoon S.H."/>
            <person name="Hur C.-G."/>
            <person name="Kang H.-Y."/>
            <person name="Kim D."/>
            <person name="Lee H.H."/>
            <person name="Park K.H."/>
            <person name="Park S.-H."/>
            <person name="Park H.-S."/>
            <person name="Lee H.K."/>
            <person name="Oh T.K."/>
            <person name="Kim J.F."/>
        </authorList>
    </citation>
    <scope>NUCLEOTIDE SEQUENCE [LARGE SCALE GENOMIC DNA]</scope>
    <source>
        <strain evidence="13 14">KCTC 2396</strain>
    </source>
</reference>
<dbReference type="GO" id="GO:0045254">
    <property type="term" value="C:pyruvate dehydrogenase complex"/>
    <property type="evidence" value="ECO:0007669"/>
    <property type="project" value="UniProtKB-UniRule"/>
</dbReference>
<dbReference type="Pfam" id="PF00364">
    <property type="entry name" value="Biotin_lipoyl"/>
    <property type="match status" value="2"/>
</dbReference>
<dbReference type="InterPro" id="IPR036625">
    <property type="entry name" value="E3-bd_dom_sf"/>
</dbReference>
<evidence type="ECO:0000259" key="12">
    <source>
        <dbReference type="PROSITE" id="PS51826"/>
    </source>
</evidence>
<keyword evidence="14" id="KW-1185">Reference proteome</keyword>
<evidence type="ECO:0000313" key="13">
    <source>
        <dbReference type="EMBL" id="ABC28141.1"/>
    </source>
</evidence>
<comment type="subunit">
    <text evidence="2 9">Forms a 24-polypeptide structural core with octahedral symmetry.</text>
</comment>
<dbReference type="Pfam" id="PF00198">
    <property type="entry name" value="2-oxoacid_dh"/>
    <property type="match status" value="1"/>
</dbReference>
<dbReference type="EC" id="2.3.1.12" evidence="9"/>
<dbReference type="eggNOG" id="COG0508">
    <property type="taxonomic scope" value="Bacteria"/>
</dbReference>
<comment type="cofactor">
    <cofactor evidence="9">
        <name>(R)-lipoate</name>
        <dbReference type="ChEBI" id="CHEBI:83088"/>
    </cofactor>
    <text evidence="9">Binds 2 lipoyl cofactors covalently.</text>
</comment>
<dbReference type="EMBL" id="CP000155">
    <property type="protein sequence ID" value="ABC28141.1"/>
    <property type="molecule type" value="Genomic_DNA"/>
</dbReference>
<evidence type="ECO:0000256" key="9">
    <source>
        <dbReference type="RuleBase" id="RU361137"/>
    </source>
</evidence>
<evidence type="ECO:0000256" key="10">
    <source>
        <dbReference type="SAM" id="MobiDB-lite"/>
    </source>
</evidence>
<dbReference type="InterPro" id="IPR023213">
    <property type="entry name" value="CAT-like_dom_sf"/>
</dbReference>
<dbReference type="GO" id="GO:0005737">
    <property type="term" value="C:cytoplasm"/>
    <property type="evidence" value="ECO:0007669"/>
    <property type="project" value="TreeGrafter"/>
</dbReference>
<protein>
    <recommendedName>
        <fullName evidence="9">Acetyltransferase component of pyruvate dehydrogenase complex</fullName>
        <ecNumber evidence="9">2.3.1.12</ecNumber>
    </recommendedName>
</protein>
<feature type="domain" description="Lipoyl-binding" evidence="11">
    <location>
        <begin position="3"/>
        <end position="77"/>
    </location>
</feature>
<comment type="function">
    <text evidence="7">The pyruvate dehydrogenase complex catalyzes the overall conversion of pyruvate to acetyl-CoA and CO(2). It contains multiple copies of three enzymatic components: pyruvate dehydrogenase (E1), dihydrolipoamide acetyltransferase (E2) and lipoamide dehydrogenase (E3).</text>
</comment>
<dbReference type="InterPro" id="IPR000089">
    <property type="entry name" value="Biotin_lipoyl"/>
</dbReference>
<dbReference type="InterPro" id="IPR011053">
    <property type="entry name" value="Single_hybrid_motif"/>
</dbReference>
<evidence type="ECO:0000256" key="2">
    <source>
        <dbReference type="ARBA" id="ARBA00011484"/>
    </source>
</evidence>
<dbReference type="InterPro" id="IPR050743">
    <property type="entry name" value="2-oxoacid_DH_E2_comp"/>
</dbReference>
<dbReference type="Proteomes" id="UP000000238">
    <property type="component" value="Chromosome"/>
</dbReference>
<evidence type="ECO:0000256" key="1">
    <source>
        <dbReference type="ARBA" id="ARBA00007317"/>
    </source>
</evidence>
<evidence type="ECO:0000259" key="11">
    <source>
        <dbReference type="PROSITE" id="PS50968"/>
    </source>
</evidence>
<gene>
    <name evidence="13" type="primary">aceF</name>
    <name evidence="13" type="ordered locus">HCH_01273</name>
</gene>
<dbReference type="Gene3D" id="4.10.320.10">
    <property type="entry name" value="E3-binding domain"/>
    <property type="match status" value="1"/>
</dbReference>
<dbReference type="Pfam" id="PF02817">
    <property type="entry name" value="E3_binding"/>
    <property type="match status" value="1"/>
</dbReference>
<dbReference type="CDD" id="cd06849">
    <property type="entry name" value="lipoyl_domain"/>
    <property type="match status" value="2"/>
</dbReference>
<dbReference type="InterPro" id="IPR003016">
    <property type="entry name" value="2-oxoA_DH_lipoyl-BS"/>
</dbReference>
<dbReference type="InterPro" id="IPR004167">
    <property type="entry name" value="PSBD"/>
</dbReference>
<keyword evidence="3 9" id="KW-0808">Transferase</keyword>
<name>Q2SMI3_HAHCH</name>
<keyword evidence="4" id="KW-0677">Repeat</keyword>
<evidence type="ECO:0000256" key="8">
    <source>
        <dbReference type="ARBA" id="ARBA00048370"/>
    </source>
</evidence>
<feature type="compositionally biased region" description="Low complexity" evidence="10">
    <location>
        <begin position="199"/>
        <end position="237"/>
    </location>
</feature>
<keyword evidence="6 9" id="KW-0012">Acyltransferase</keyword>
<evidence type="ECO:0000256" key="6">
    <source>
        <dbReference type="ARBA" id="ARBA00023315"/>
    </source>
</evidence>
<dbReference type="Gene3D" id="3.30.559.10">
    <property type="entry name" value="Chloramphenicol acetyltransferase-like domain"/>
    <property type="match status" value="1"/>
</dbReference>
<evidence type="ECO:0000256" key="4">
    <source>
        <dbReference type="ARBA" id="ARBA00022737"/>
    </source>
</evidence>
<dbReference type="FunFam" id="2.40.50.100:FF:000009">
    <property type="entry name" value="Acetyltransferase component of pyruvate dehydrogenase complex"/>
    <property type="match status" value="1"/>
</dbReference>
<feature type="region of interest" description="Disordered" evidence="10">
    <location>
        <begin position="199"/>
        <end position="245"/>
    </location>
</feature>
<organism evidence="13 14">
    <name type="scientific">Hahella chejuensis (strain KCTC 2396)</name>
    <dbReference type="NCBI Taxonomy" id="349521"/>
    <lineage>
        <taxon>Bacteria</taxon>
        <taxon>Pseudomonadati</taxon>
        <taxon>Pseudomonadota</taxon>
        <taxon>Gammaproteobacteria</taxon>
        <taxon>Oceanospirillales</taxon>
        <taxon>Hahellaceae</taxon>
        <taxon>Hahella</taxon>
    </lineage>
</organism>
<evidence type="ECO:0000313" key="14">
    <source>
        <dbReference type="Proteomes" id="UP000000238"/>
    </source>
</evidence>
<dbReference type="PANTHER" id="PTHR43178">
    <property type="entry name" value="DIHYDROLIPOAMIDE ACETYLTRANSFERASE COMPONENT OF PYRUVATE DEHYDROGENASE COMPLEX"/>
    <property type="match status" value="1"/>
</dbReference>
<accession>Q2SMI3</accession>
<dbReference type="AlphaFoldDB" id="Q2SMI3"/>
<dbReference type="PROSITE" id="PS51826">
    <property type="entry name" value="PSBD"/>
    <property type="match status" value="1"/>
</dbReference>
<dbReference type="InterPro" id="IPR001078">
    <property type="entry name" value="2-oxoacid_DH_actylTfrase"/>
</dbReference>
<evidence type="ECO:0000256" key="7">
    <source>
        <dbReference type="ARBA" id="ARBA00025211"/>
    </source>
</evidence>
<dbReference type="RefSeq" id="WP_011395214.1">
    <property type="nucleotide sequence ID" value="NC_007645.1"/>
</dbReference>
<dbReference type="InterPro" id="IPR006256">
    <property type="entry name" value="AcTrfase_Pyrv_DH_cplx"/>
</dbReference>
<keyword evidence="5 9" id="KW-0450">Lipoyl</keyword>
<dbReference type="GO" id="GO:0004742">
    <property type="term" value="F:dihydrolipoyllysine-residue acetyltransferase activity"/>
    <property type="evidence" value="ECO:0007669"/>
    <property type="project" value="UniProtKB-UniRule"/>
</dbReference>
<evidence type="ECO:0000256" key="3">
    <source>
        <dbReference type="ARBA" id="ARBA00022679"/>
    </source>
</evidence>
<sequence>MSNIEVKVPDIGGASDVEVIEVCVKPGDEVNAEDSLIVLESDKATMDIPSPQAGKIAELKIKVGDKVSEGDLILLMAGEGAAEASEPAPAQEEKSAPAPAQEPEPAAPAAAPAASGGVQTIPVPDIGGAEGVTVIEISVKEGDTVKVDDSILVLESDKATMEVPSPFAGVIKKLLIKANDSVSEGDAIAEIEVEGAAPAAAPAEQAPAPSKASAEPAKAAPASAPVSAPAQQESAPATSGKVHAGPAVRRLAREFGVDLAMVKGSGPKGRILKQDLQTFVKNGMQQLKAGAAGGVVSSGVGLPTVKLPDFSQFGQIDRLPMSKIHQVTADNMARNWLVVPHVTQFDDADITDLEDFRKAQKAAGEKKGVKLTPLPFLLKACAYALETYPQFNVSLDMDKKEVIQKHYINIGVAVDTPAGLVVPVIRDVNKKSLWELAQECADMAAKAKDRKLKPNEMQGGCFTISSLGSLGGTAFTPIVNTPEVAILGVSKAQMKPVYENGGFVPRLMLPLSLSYDHRAINGADAARFTSLLGELLGDIRKLLL</sequence>
<dbReference type="PROSITE" id="PS00189">
    <property type="entry name" value="LIPOYL"/>
    <property type="match status" value="2"/>
</dbReference>
<dbReference type="SUPFAM" id="SSF51230">
    <property type="entry name" value="Single hybrid motif"/>
    <property type="match status" value="2"/>
</dbReference>
<dbReference type="SUPFAM" id="SSF47005">
    <property type="entry name" value="Peripheral subunit-binding domain of 2-oxo acid dehydrogenase complex"/>
    <property type="match status" value="1"/>
</dbReference>
<keyword evidence="13" id="KW-0670">Pyruvate</keyword>
<feature type="region of interest" description="Disordered" evidence="10">
    <location>
        <begin position="80"/>
        <end position="122"/>
    </location>
</feature>
<comment type="similarity">
    <text evidence="1 9">Belongs to the 2-oxoacid dehydrogenase family.</text>
</comment>
<dbReference type="KEGG" id="hch:HCH_01273"/>
<evidence type="ECO:0000256" key="5">
    <source>
        <dbReference type="ARBA" id="ARBA00022823"/>
    </source>
</evidence>
<dbReference type="STRING" id="349521.HCH_01273"/>
<dbReference type="PANTHER" id="PTHR43178:SF2">
    <property type="entry name" value="DIHYDROLIPOYLLYSINE-RESIDUE ACETYLTRANSFERASE COMPONENT OF PYRUVATE DEHYDROGENASE COMPLEX"/>
    <property type="match status" value="1"/>
</dbReference>